<evidence type="ECO:0000256" key="2">
    <source>
        <dbReference type="ARBA" id="ARBA00023015"/>
    </source>
</evidence>
<evidence type="ECO:0000256" key="3">
    <source>
        <dbReference type="ARBA" id="ARBA00023125"/>
    </source>
</evidence>
<evidence type="ECO:0000256" key="6">
    <source>
        <dbReference type="SAM" id="MobiDB-lite"/>
    </source>
</evidence>
<dbReference type="SMART" id="SM01019">
    <property type="entry name" value="B3"/>
    <property type="match status" value="1"/>
</dbReference>
<name>A0A2I0AGI5_9ASPA</name>
<organism evidence="8 9">
    <name type="scientific">Apostasia shenzhenica</name>
    <dbReference type="NCBI Taxonomy" id="1088818"/>
    <lineage>
        <taxon>Eukaryota</taxon>
        <taxon>Viridiplantae</taxon>
        <taxon>Streptophyta</taxon>
        <taxon>Embryophyta</taxon>
        <taxon>Tracheophyta</taxon>
        <taxon>Spermatophyta</taxon>
        <taxon>Magnoliopsida</taxon>
        <taxon>Liliopsida</taxon>
        <taxon>Asparagales</taxon>
        <taxon>Orchidaceae</taxon>
        <taxon>Apostasioideae</taxon>
        <taxon>Apostasia</taxon>
    </lineage>
</organism>
<dbReference type="Pfam" id="PF02362">
    <property type="entry name" value="B3"/>
    <property type="match status" value="1"/>
</dbReference>
<sequence>MEADDLIFSDDAFPSLPDFPCLSSPAASPSPSEAAALSAQSKAASNSSNSSSSSSSSQPASRDAPMAVPENSDPPQAVDGDGSFDILGGIDLFPDSWDSETALLDGEGAGVDLKPPVDEEVLGLFAGEKDDGNSPSEDLAKVFLDWLRNNKDSISLADLRSIKLKRSTVECAARRLGGGKQGRVQLLKLILVWVQNHHLQKRRHRNRLTVPLGIASATKEARKRRMARQRRFSSLHHHKTQQINQQQGWKAEKNLRFLLQKVLKQSDVGNLGRIVLPKREAEIHLPELDARDGISIEMEDIGTSQVWNMRYRFWPNNKSRMYLLENTGDFVRSNGLQEGDFIVIYSDVKCGKYVRLNFYMHTFYL</sequence>
<dbReference type="SUPFAM" id="SSF101936">
    <property type="entry name" value="DNA-binding pseudobarrel domain"/>
    <property type="match status" value="1"/>
</dbReference>
<feature type="domain" description="TF-B3" evidence="7">
    <location>
        <begin position="259"/>
        <end position="362"/>
    </location>
</feature>
<dbReference type="Proteomes" id="UP000236161">
    <property type="component" value="Unassembled WGS sequence"/>
</dbReference>
<dbReference type="CDD" id="cd10015">
    <property type="entry name" value="BfiI_C_EcoRII_N_B3"/>
    <property type="match status" value="1"/>
</dbReference>
<dbReference type="Gene3D" id="2.40.330.10">
    <property type="entry name" value="DNA-binding pseudobarrel domain"/>
    <property type="match status" value="1"/>
</dbReference>
<dbReference type="PROSITE" id="PS50863">
    <property type="entry name" value="B3"/>
    <property type="match status" value="1"/>
</dbReference>
<dbReference type="GO" id="GO:0003677">
    <property type="term" value="F:DNA binding"/>
    <property type="evidence" value="ECO:0007669"/>
    <property type="project" value="UniProtKB-KW"/>
</dbReference>
<dbReference type="EMBL" id="KZ451982">
    <property type="protein sequence ID" value="PKA54657.1"/>
    <property type="molecule type" value="Genomic_DNA"/>
</dbReference>
<dbReference type="PANTHER" id="PTHR31140:SF81">
    <property type="entry name" value="B3 DOMAIN-CONTAINING TRANSCRIPTION FACTOR ABI3"/>
    <property type="match status" value="1"/>
</dbReference>
<dbReference type="GO" id="GO:0003700">
    <property type="term" value="F:DNA-binding transcription factor activity"/>
    <property type="evidence" value="ECO:0007669"/>
    <property type="project" value="InterPro"/>
</dbReference>
<feature type="region of interest" description="Disordered" evidence="6">
    <location>
        <begin position="18"/>
        <end position="83"/>
    </location>
</feature>
<keyword evidence="4" id="KW-0804">Transcription</keyword>
<proteinExistence type="predicted"/>
<dbReference type="InterPro" id="IPR015300">
    <property type="entry name" value="DNA-bd_pseudobarrel_sf"/>
</dbReference>
<accession>A0A2I0AGI5</accession>
<evidence type="ECO:0000256" key="4">
    <source>
        <dbReference type="ARBA" id="ARBA00023163"/>
    </source>
</evidence>
<keyword evidence="9" id="KW-1185">Reference proteome</keyword>
<dbReference type="PANTHER" id="PTHR31140">
    <property type="entry name" value="B3 DOMAIN-CONTAINING TRANSCRIPTION FACTOR ABI3"/>
    <property type="match status" value="1"/>
</dbReference>
<keyword evidence="5" id="KW-0539">Nucleus</keyword>
<dbReference type="AlphaFoldDB" id="A0A2I0AGI5"/>
<gene>
    <name evidence="8" type="primary">ABI3</name>
    <name evidence="8" type="ORF">AXF42_Ash000492</name>
</gene>
<reference evidence="8 9" key="1">
    <citation type="journal article" date="2017" name="Nature">
        <title>The Apostasia genome and the evolution of orchids.</title>
        <authorList>
            <person name="Zhang G.Q."/>
            <person name="Liu K.W."/>
            <person name="Li Z."/>
            <person name="Lohaus R."/>
            <person name="Hsiao Y.Y."/>
            <person name="Niu S.C."/>
            <person name="Wang J.Y."/>
            <person name="Lin Y.C."/>
            <person name="Xu Q."/>
            <person name="Chen L.J."/>
            <person name="Yoshida K."/>
            <person name="Fujiwara S."/>
            <person name="Wang Z.W."/>
            <person name="Zhang Y.Q."/>
            <person name="Mitsuda N."/>
            <person name="Wang M."/>
            <person name="Liu G.H."/>
            <person name="Pecoraro L."/>
            <person name="Huang H.X."/>
            <person name="Xiao X.J."/>
            <person name="Lin M."/>
            <person name="Wu X.Y."/>
            <person name="Wu W.L."/>
            <person name="Chen Y.Y."/>
            <person name="Chang S.B."/>
            <person name="Sakamoto S."/>
            <person name="Ohme-Takagi M."/>
            <person name="Yagi M."/>
            <person name="Zeng S.J."/>
            <person name="Shen C.Y."/>
            <person name="Yeh C.M."/>
            <person name="Luo Y.B."/>
            <person name="Tsai W.C."/>
            <person name="Van de Peer Y."/>
            <person name="Liu Z.J."/>
        </authorList>
    </citation>
    <scope>NUCLEOTIDE SEQUENCE [LARGE SCALE GENOMIC DNA]</scope>
    <source>
        <strain evidence="9">cv. Shenzhen</strain>
        <tissue evidence="8">Stem</tissue>
    </source>
</reference>
<keyword evidence="2" id="KW-0805">Transcription regulation</keyword>
<dbReference type="OrthoDB" id="757982at2759"/>
<evidence type="ECO:0000256" key="5">
    <source>
        <dbReference type="ARBA" id="ARBA00023242"/>
    </source>
</evidence>
<evidence type="ECO:0000313" key="9">
    <source>
        <dbReference type="Proteomes" id="UP000236161"/>
    </source>
</evidence>
<comment type="subcellular location">
    <subcellularLocation>
        <location evidence="1">Nucleus</location>
    </subcellularLocation>
</comment>
<feature type="compositionally biased region" description="Low complexity" evidence="6">
    <location>
        <begin position="22"/>
        <end position="61"/>
    </location>
</feature>
<evidence type="ECO:0000256" key="1">
    <source>
        <dbReference type="ARBA" id="ARBA00004123"/>
    </source>
</evidence>
<evidence type="ECO:0000313" key="8">
    <source>
        <dbReference type="EMBL" id="PKA54657.1"/>
    </source>
</evidence>
<dbReference type="STRING" id="1088818.A0A2I0AGI5"/>
<dbReference type="InterPro" id="IPR003340">
    <property type="entry name" value="B3_DNA-bd"/>
</dbReference>
<dbReference type="GO" id="GO:0005634">
    <property type="term" value="C:nucleus"/>
    <property type="evidence" value="ECO:0007669"/>
    <property type="project" value="UniProtKB-SubCell"/>
</dbReference>
<dbReference type="FunFam" id="2.40.330.10:FF:000003">
    <property type="entry name" value="B3 domain-containing transcription factor FUS3"/>
    <property type="match status" value="1"/>
</dbReference>
<protein>
    <submittedName>
        <fullName evidence="8">B3 domain-containing transcription factor ABI3</fullName>
    </submittedName>
</protein>
<keyword evidence="3" id="KW-0238">DNA-binding</keyword>
<dbReference type="InterPro" id="IPR044800">
    <property type="entry name" value="LEC2-like"/>
</dbReference>
<evidence type="ECO:0000259" key="7">
    <source>
        <dbReference type="PROSITE" id="PS50863"/>
    </source>
</evidence>